<feature type="domain" description="MutL C-terminal dimerisation" evidence="3">
    <location>
        <begin position="710"/>
        <end position="920"/>
    </location>
</feature>
<feature type="region of interest" description="Disordered" evidence="2">
    <location>
        <begin position="596"/>
        <end position="633"/>
    </location>
</feature>
<dbReference type="InterPro" id="IPR038973">
    <property type="entry name" value="MutL/Mlh/Pms-like"/>
</dbReference>
<dbReference type="EMBL" id="MU251389">
    <property type="protein sequence ID" value="KAG9237324.1"/>
    <property type="molecule type" value="Genomic_DNA"/>
</dbReference>
<dbReference type="GO" id="GO:0005524">
    <property type="term" value="F:ATP binding"/>
    <property type="evidence" value="ECO:0007669"/>
    <property type="project" value="InterPro"/>
</dbReference>
<sequence length="995" mass="111284">MSIQPLPADVVAQIKSSTQITSLNSVVFELLKNSLDAGSTKVDISLEYAKGNCAIEDNGCGILPSEFREGGGLGKLYHSSKLKSETPVHGLRGSFLSLLAAIALLSITSHHHGHHSHNSIKMHKSGVVARQTPAPPHQALTFLDHGTRVAVRDLFGNMPVRVKQRAVAGEARTWNNKEWKELKHNVVLILLCWPTYVMVTIKEVGTVQRMVIRSSSSTQSLRKELSPKVDISKICSILLQASYLTSEQTSSWVGISAYGTNLRVDGAISLDAAPTKHLQFFSYGIQPVLATDGKTILHDEVNRLFSNSSFGNEEDVVGLDKAEQVRRANDARYKSDGFTNRELKGGRKSVDRWPMFYINIRPTNGVDMQREGDVDDILDNRTNKLGLVLELIQAMILEFLNRHHFRPKKPRRVRLQQKGVVGRQNQENPLSTCPDIGKYILRSNSAPISGLSKPSSVLAKPPRPHKDGLLGVDVTLPSFRRSSLHLDLPFSAWSRVKESGQARHRLLKSRPVVDDRVDAAACCIREPTSRSKSQIVGPLLSSTGRIIRRPFEDVELRPERPVKFDKHHDLAVPSSGIGDAVVEWVNPTTKVKSLVNRRTGHAEAAKKTESRQPGHFSSPSRRTRLMASGEHSRRPTPWINDLIQSWDNPIYIPAEASIPQLSIDDFDDVTKDILHHHNHTCSQIDVDHAFKDPSRLGAKISKKSLKSARVICQVDRKFILVKLRVECTSKILPSDSDQDDDTLNTMLVIIDQHAADERIRIEALIMELCSGAKDSNDGQSKPLTDTLDKTIVFETSNAEIELLRIHRLHFQNWGIMYELPNDRIIDKKAPDGLSDNLVEVKCIPLGISERCKADPGLLIELVRTEAWKCAENPPNFKLSGGHERDDKSAWLRRIHSCPQGILDMLNSRACRSAIMFNDILNQEQCTALVKKLADCMFPFQCAHGRLSLFPLVDFETLEPENGRDGIQKPHPSKPFSLAFRSWKKGMNNHESRVLR</sequence>
<keyword evidence="5" id="KW-1185">Reference proteome</keyword>
<feature type="compositionally biased region" description="Basic and acidic residues" evidence="2">
    <location>
        <begin position="600"/>
        <end position="612"/>
    </location>
</feature>
<dbReference type="PANTHER" id="PTHR10073:SF47">
    <property type="entry name" value="DNA MISMATCH REPAIR PROTEIN MLH3"/>
    <property type="match status" value="1"/>
</dbReference>
<dbReference type="Gene3D" id="3.30.1540.20">
    <property type="entry name" value="MutL, C-terminal domain, dimerisation subdomain"/>
    <property type="match status" value="2"/>
</dbReference>
<dbReference type="GO" id="GO:0006298">
    <property type="term" value="P:mismatch repair"/>
    <property type="evidence" value="ECO:0007669"/>
    <property type="project" value="InterPro"/>
</dbReference>
<dbReference type="InterPro" id="IPR037198">
    <property type="entry name" value="MutL_C_sf"/>
</dbReference>
<dbReference type="GO" id="GO:0016887">
    <property type="term" value="F:ATP hydrolysis activity"/>
    <property type="evidence" value="ECO:0007669"/>
    <property type="project" value="InterPro"/>
</dbReference>
<dbReference type="InterPro" id="IPR014790">
    <property type="entry name" value="MutL_C"/>
</dbReference>
<evidence type="ECO:0000313" key="5">
    <source>
        <dbReference type="Proteomes" id="UP000824998"/>
    </source>
</evidence>
<dbReference type="SUPFAM" id="SSF55874">
    <property type="entry name" value="ATPase domain of HSP90 chaperone/DNA topoisomerase II/histidine kinase"/>
    <property type="match status" value="1"/>
</dbReference>
<dbReference type="PANTHER" id="PTHR10073">
    <property type="entry name" value="DNA MISMATCH REPAIR PROTEIN MLH, PMS, MUTL"/>
    <property type="match status" value="1"/>
</dbReference>
<accession>A0A9P7YPA0</accession>
<dbReference type="SUPFAM" id="SSF118116">
    <property type="entry name" value="DNA mismatch repair protein MutL"/>
    <property type="match status" value="1"/>
</dbReference>
<name>A0A9P7YPA0_9HELO</name>
<gene>
    <name evidence="4" type="ORF">BJ875DRAFT_165155</name>
</gene>
<dbReference type="InterPro" id="IPR036890">
    <property type="entry name" value="HATPase_C_sf"/>
</dbReference>
<comment type="caution">
    <text evidence="4">The sequence shown here is derived from an EMBL/GenBank/DDBJ whole genome shotgun (WGS) entry which is preliminary data.</text>
</comment>
<evidence type="ECO:0000259" key="3">
    <source>
        <dbReference type="SMART" id="SM00853"/>
    </source>
</evidence>
<dbReference type="Pfam" id="PF13589">
    <property type="entry name" value="HATPase_c_3"/>
    <property type="match status" value="1"/>
</dbReference>
<dbReference type="AlphaFoldDB" id="A0A9P7YPA0"/>
<protein>
    <recommendedName>
        <fullName evidence="3">MutL C-terminal dimerisation domain-containing protein</fullName>
    </recommendedName>
</protein>
<dbReference type="InterPro" id="IPR042120">
    <property type="entry name" value="MutL_C_dimsub"/>
</dbReference>
<dbReference type="SMART" id="SM00853">
    <property type="entry name" value="MutL_C"/>
    <property type="match status" value="1"/>
</dbReference>
<dbReference type="OrthoDB" id="429932at2759"/>
<dbReference type="Gene3D" id="3.30.565.10">
    <property type="entry name" value="Histidine kinase-like ATPase, C-terminal domain"/>
    <property type="match status" value="1"/>
</dbReference>
<dbReference type="Proteomes" id="UP000824998">
    <property type="component" value="Unassembled WGS sequence"/>
</dbReference>
<proteinExistence type="inferred from homology"/>
<dbReference type="GO" id="GO:0140664">
    <property type="term" value="F:ATP-dependent DNA damage sensor activity"/>
    <property type="evidence" value="ECO:0007669"/>
    <property type="project" value="InterPro"/>
</dbReference>
<evidence type="ECO:0000313" key="4">
    <source>
        <dbReference type="EMBL" id="KAG9237324.1"/>
    </source>
</evidence>
<reference evidence="4" key="1">
    <citation type="journal article" date="2021" name="IMA Fungus">
        <title>Genomic characterization of three marine fungi, including Emericellopsis atlantica sp. nov. with signatures of a generalist lifestyle and marine biomass degradation.</title>
        <authorList>
            <person name="Hagestad O.C."/>
            <person name="Hou L."/>
            <person name="Andersen J.H."/>
            <person name="Hansen E.H."/>
            <person name="Altermark B."/>
            <person name="Li C."/>
            <person name="Kuhnert E."/>
            <person name="Cox R.J."/>
            <person name="Crous P.W."/>
            <person name="Spatafora J.W."/>
            <person name="Lail K."/>
            <person name="Amirebrahimi M."/>
            <person name="Lipzen A."/>
            <person name="Pangilinan J."/>
            <person name="Andreopoulos W."/>
            <person name="Hayes R.D."/>
            <person name="Ng V."/>
            <person name="Grigoriev I.V."/>
            <person name="Jackson S.A."/>
            <person name="Sutton T.D.S."/>
            <person name="Dobson A.D.W."/>
            <person name="Rama T."/>
        </authorList>
    </citation>
    <scope>NUCLEOTIDE SEQUENCE</scope>
    <source>
        <strain evidence="4">TRa018bII</strain>
    </source>
</reference>
<evidence type="ECO:0000256" key="1">
    <source>
        <dbReference type="ARBA" id="ARBA00006082"/>
    </source>
</evidence>
<evidence type="ECO:0000256" key="2">
    <source>
        <dbReference type="SAM" id="MobiDB-lite"/>
    </source>
</evidence>
<organism evidence="4 5">
    <name type="scientific">Amylocarpus encephaloides</name>
    <dbReference type="NCBI Taxonomy" id="45428"/>
    <lineage>
        <taxon>Eukaryota</taxon>
        <taxon>Fungi</taxon>
        <taxon>Dikarya</taxon>
        <taxon>Ascomycota</taxon>
        <taxon>Pezizomycotina</taxon>
        <taxon>Leotiomycetes</taxon>
        <taxon>Helotiales</taxon>
        <taxon>Helotiales incertae sedis</taxon>
        <taxon>Amylocarpus</taxon>
    </lineage>
</organism>
<comment type="similarity">
    <text evidence="1">Belongs to the DNA mismatch repair MutL/HexB family.</text>
</comment>
<dbReference type="GO" id="GO:0032300">
    <property type="term" value="C:mismatch repair complex"/>
    <property type="evidence" value="ECO:0007669"/>
    <property type="project" value="InterPro"/>
</dbReference>